<dbReference type="GO" id="GO:0046872">
    <property type="term" value="F:metal ion binding"/>
    <property type="evidence" value="ECO:0007669"/>
    <property type="project" value="UniProtKB-KW"/>
</dbReference>
<dbReference type="PANTHER" id="PTHR42693:SF42">
    <property type="entry name" value="ARYLSULFATASE G"/>
    <property type="match status" value="1"/>
</dbReference>
<evidence type="ECO:0000313" key="8">
    <source>
        <dbReference type="EMBL" id="QFZ91189.2"/>
    </source>
</evidence>
<dbReference type="InterPro" id="IPR050738">
    <property type="entry name" value="Sulfatase"/>
</dbReference>
<keyword evidence="3" id="KW-0479">Metal-binding</keyword>
<feature type="domain" description="Sulfatase N-terminal" evidence="7">
    <location>
        <begin position="10"/>
        <end position="337"/>
    </location>
</feature>
<comment type="similarity">
    <text evidence="2">Belongs to the sulfatase family.</text>
</comment>
<dbReference type="GO" id="GO:0004065">
    <property type="term" value="F:arylsulfatase activity"/>
    <property type="evidence" value="ECO:0007669"/>
    <property type="project" value="TreeGrafter"/>
</dbReference>
<dbReference type="EMBL" id="CP034671">
    <property type="protein sequence ID" value="QFZ91189.2"/>
    <property type="molecule type" value="Genomic_DNA"/>
</dbReference>
<accession>A0AAT9JSN6</accession>
<dbReference type="Gene3D" id="3.30.1120.10">
    <property type="match status" value="1"/>
</dbReference>
<protein>
    <submittedName>
        <fullName evidence="8">Arylsulfatase</fullName>
    </submittedName>
</protein>
<dbReference type="Gene3D" id="3.40.720.10">
    <property type="entry name" value="Alkaline Phosphatase, subunit A"/>
    <property type="match status" value="1"/>
</dbReference>
<proteinExistence type="inferred from homology"/>
<dbReference type="AlphaFoldDB" id="A0AAT9JSN6"/>
<gene>
    <name evidence="8" type="ORF">EKO22_01230</name>
</gene>
<evidence type="ECO:0000256" key="5">
    <source>
        <dbReference type="ARBA" id="ARBA00022801"/>
    </source>
</evidence>
<sequence length="464" mass="51795">MSIETSTARPNIVLILTDNLGYGELGCYGGGELRGAPTPRADQLAAEGLRLTNFNVEAQCTPSRSALLTGRYAYRSGTLTVPIGNPAIGEPEAQGLNPWEITLATVLSDKGYKTAHYGKWHLGSVEGRFPSNHGFDEWWGIPRTTDEVFWPDSPGFANAGIEPQYILEGKKGEPTQRLAVYDLEQRSHLDAEITRRTIDFIERSVQAGSPFFAYVPLTQVHLPTLPHPDFAGSTGNGDFADSVVETDHRLGQILDTLDRLQIRDNTIVIFTSDNGPDPTWPWQGSAGPWRGYYFTHMEGSLRVPFLIRWPGHIPAGRVSNEIVHQVDLFTTLSHLVGADLPSDRAIDGVDQTAFLLGQQSQSNRETVLAFVADRLEAVKWRNWKLAFYEETRDWFSTPSKLTLPKLFNLTTDPKEEYPEETLRNTWVIDRCLAAIRQFQDSLQHYPAIPEGTKGRFDPTTVSTP</sequence>
<dbReference type="CDD" id="cd16142">
    <property type="entry name" value="ARS_like"/>
    <property type="match status" value="1"/>
</dbReference>
<keyword evidence="5" id="KW-0378">Hydrolase</keyword>
<evidence type="ECO:0000256" key="1">
    <source>
        <dbReference type="ARBA" id="ARBA00001913"/>
    </source>
</evidence>
<dbReference type="InterPro" id="IPR017850">
    <property type="entry name" value="Alkaline_phosphatase_core_sf"/>
</dbReference>
<comment type="cofactor">
    <cofactor evidence="1">
        <name>Ca(2+)</name>
        <dbReference type="ChEBI" id="CHEBI:29108"/>
    </cofactor>
</comment>
<reference evidence="8" key="1">
    <citation type="submission" date="2024-01" db="EMBL/GenBank/DDBJ databases">
        <title>Synechococcus elongatus PCC 11802, a close yet different native of Synechococcus elongatus PCC 11801.</title>
        <authorList>
            <person name="Jaiswal D."/>
            <person name="Sengupta A."/>
            <person name="Sengupta S."/>
            <person name="Pakrasi H.B."/>
            <person name="Wangikar P."/>
        </authorList>
    </citation>
    <scope>NUCLEOTIDE SEQUENCE</scope>
    <source>
        <strain evidence="8">PCC 11802</strain>
    </source>
</reference>
<dbReference type="RefSeq" id="WP_208677456.1">
    <property type="nucleotide sequence ID" value="NZ_CP034671.2"/>
</dbReference>
<dbReference type="InterPro" id="IPR000917">
    <property type="entry name" value="Sulfatase_N"/>
</dbReference>
<name>A0AAT9JSN6_SYNEL</name>
<evidence type="ECO:0000256" key="3">
    <source>
        <dbReference type="ARBA" id="ARBA00022723"/>
    </source>
</evidence>
<evidence type="ECO:0000256" key="4">
    <source>
        <dbReference type="ARBA" id="ARBA00022729"/>
    </source>
</evidence>
<keyword evidence="4" id="KW-0732">Signal</keyword>
<dbReference type="SUPFAM" id="SSF53649">
    <property type="entry name" value="Alkaline phosphatase-like"/>
    <property type="match status" value="1"/>
</dbReference>
<keyword evidence="6" id="KW-0106">Calcium</keyword>
<organism evidence="8">
    <name type="scientific">Synechococcus elongatus PCC 11802</name>
    <dbReference type="NCBI Taxonomy" id="2283154"/>
    <lineage>
        <taxon>Bacteria</taxon>
        <taxon>Bacillati</taxon>
        <taxon>Cyanobacteriota</taxon>
        <taxon>Cyanophyceae</taxon>
        <taxon>Synechococcales</taxon>
        <taxon>Synechococcaceae</taxon>
        <taxon>Synechococcus</taxon>
    </lineage>
</organism>
<dbReference type="PANTHER" id="PTHR42693">
    <property type="entry name" value="ARYLSULFATASE FAMILY MEMBER"/>
    <property type="match status" value="1"/>
</dbReference>
<evidence type="ECO:0000256" key="2">
    <source>
        <dbReference type="ARBA" id="ARBA00008779"/>
    </source>
</evidence>
<dbReference type="Pfam" id="PF00884">
    <property type="entry name" value="Sulfatase"/>
    <property type="match status" value="1"/>
</dbReference>
<evidence type="ECO:0000259" key="7">
    <source>
        <dbReference type="Pfam" id="PF00884"/>
    </source>
</evidence>
<evidence type="ECO:0000256" key="6">
    <source>
        <dbReference type="ARBA" id="ARBA00022837"/>
    </source>
</evidence>